<dbReference type="STRING" id="1177982.SAMN04489711_1095"/>
<keyword evidence="4" id="KW-1185">Reference proteome</keyword>
<dbReference type="Pfam" id="PF13523">
    <property type="entry name" value="Acetyltransf_8"/>
    <property type="match status" value="1"/>
</dbReference>
<dbReference type="OrthoDB" id="9087497at2"/>
<dbReference type="GO" id="GO:0016410">
    <property type="term" value="F:N-acyltransferase activity"/>
    <property type="evidence" value="ECO:0007669"/>
    <property type="project" value="TreeGrafter"/>
</dbReference>
<protein>
    <submittedName>
        <fullName evidence="3">Protein N-acetyltransferase, RimJ/RimL family</fullName>
    </submittedName>
</protein>
<dbReference type="PANTHER" id="PTHR31438:SF1">
    <property type="entry name" value="LYSINE N-ACYLTRANSFERASE C17G9.06C-RELATED"/>
    <property type="match status" value="1"/>
</dbReference>
<sequence>MTSHTPSTAGPAPGTASTDRFVAYPDGCAHEVVRTAGGLLQVHPADGGSPSLWQLDVPPQQPMALTQREGERAGQKAERHTLAAMQAAFELQPGRRSLVLHGTESLAELRHCGVLLPEADGPDGALRAWRDTLWQQPRLWLPEVHAPMALRHALTDGKRHPVRPPKPQGLLYQRYVPWVGKTFSFRSFDRERDLPMFHRWMNDPDVAHVWEEAGDLEQHRAYIDAIGRDPHMHSMVASFDSEPFAYFEIYWAKESRIAPFYDVHDYDRGWHVLVGEPAFRGRAFATAWLTSISHYIFLCDARTGRAMGEPRIDHLQQIRNLDKSGYAKVKEFDLPHKRALLVSMLRERYFTDALWLPHDDAAPVSGRPLAQAL</sequence>
<evidence type="ECO:0000259" key="2">
    <source>
        <dbReference type="SMART" id="SM01006"/>
    </source>
</evidence>
<keyword evidence="3" id="KW-0808">Transferase</keyword>
<organism evidence="3 4">
    <name type="scientific">Paracidovorax wautersii</name>
    <dbReference type="NCBI Taxonomy" id="1177982"/>
    <lineage>
        <taxon>Bacteria</taxon>
        <taxon>Pseudomonadati</taxon>
        <taxon>Pseudomonadota</taxon>
        <taxon>Betaproteobacteria</taxon>
        <taxon>Burkholderiales</taxon>
        <taxon>Comamonadaceae</taxon>
        <taxon>Paracidovorax</taxon>
    </lineage>
</organism>
<evidence type="ECO:0000256" key="1">
    <source>
        <dbReference type="ARBA" id="ARBA00004924"/>
    </source>
</evidence>
<evidence type="ECO:0000313" key="4">
    <source>
        <dbReference type="Proteomes" id="UP000199119"/>
    </source>
</evidence>
<name>A0A1I2F151_9BURK</name>
<dbReference type="SMART" id="SM01006">
    <property type="entry name" value="AlcB"/>
    <property type="match status" value="1"/>
</dbReference>
<dbReference type="InterPro" id="IPR016181">
    <property type="entry name" value="Acyl_CoA_acyltransferase"/>
</dbReference>
<evidence type="ECO:0000313" key="3">
    <source>
        <dbReference type="EMBL" id="SFE98386.1"/>
    </source>
</evidence>
<gene>
    <name evidence="3" type="ORF">SAMN04489711_1095</name>
</gene>
<dbReference type="Gene3D" id="3.40.630.30">
    <property type="match status" value="1"/>
</dbReference>
<reference evidence="4" key="1">
    <citation type="submission" date="2016-10" db="EMBL/GenBank/DDBJ databases">
        <authorList>
            <person name="Varghese N."/>
            <person name="Submissions S."/>
        </authorList>
    </citation>
    <scope>NUCLEOTIDE SEQUENCE [LARGE SCALE GENOMIC DNA]</scope>
    <source>
        <strain evidence="4">DSM 27981</strain>
    </source>
</reference>
<dbReference type="InterPro" id="IPR019432">
    <property type="entry name" value="Acyltransferase_MbtK/IucB-like"/>
</dbReference>
<dbReference type="Proteomes" id="UP000199119">
    <property type="component" value="Unassembled WGS sequence"/>
</dbReference>
<dbReference type="SUPFAM" id="SSF55729">
    <property type="entry name" value="Acyl-CoA N-acyltransferases (Nat)"/>
    <property type="match status" value="1"/>
</dbReference>
<proteinExistence type="predicted"/>
<dbReference type="GO" id="GO:0019290">
    <property type="term" value="P:siderophore biosynthetic process"/>
    <property type="evidence" value="ECO:0007669"/>
    <property type="project" value="InterPro"/>
</dbReference>
<dbReference type="PANTHER" id="PTHR31438">
    <property type="entry name" value="LYSINE N-ACYLTRANSFERASE C17G9.06C-RELATED"/>
    <property type="match status" value="1"/>
</dbReference>
<comment type="pathway">
    <text evidence="1">Siderophore biosynthesis.</text>
</comment>
<feature type="domain" description="Acyltransferase MbtK/IucB-like conserved" evidence="2">
    <location>
        <begin position="186"/>
        <end position="233"/>
    </location>
</feature>
<accession>A0A1I2F151</accession>
<dbReference type="RefSeq" id="WP_092940022.1">
    <property type="nucleotide sequence ID" value="NZ_FONX01000009.1"/>
</dbReference>
<dbReference type="AlphaFoldDB" id="A0A1I2F151"/>
<dbReference type="EMBL" id="FONX01000009">
    <property type="protein sequence ID" value="SFE98386.1"/>
    <property type="molecule type" value="Genomic_DNA"/>
</dbReference>